<organism evidence="4 5">
    <name type="scientific">Babesia divergens</name>
    <dbReference type="NCBI Taxonomy" id="32595"/>
    <lineage>
        <taxon>Eukaryota</taxon>
        <taxon>Sar</taxon>
        <taxon>Alveolata</taxon>
        <taxon>Apicomplexa</taxon>
        <taxon>Aconoidasida</taxon>
        <taxon>Piroplasmida</taxon>
        <taxon>Babesiidae</taxon>
        <taxon>Babesia</taxon>
    </lineage>
</organism>
<evidence type="ECO:0000313" key="4">
    <source>
        <dbReference type="EMBL" id="KAK1937279.1"/>
    </source>
</evidence>
<sequence length="154" mass="16709">MAVAHLALCVLLVPAKCESGIVFFNARCAGMLLVYGCLQSLSVTLVTPLKVLHALLHHNVEAVKQGNVVSGIALLIMPLYGFYVCLGAMSCKEHAPSHYIATVILSSIDSFITCGAFWSLVRGRDSSAIRPLRRRDHRKRTPDASSQTVTKKTS</sequence>
<dbReference type="AlphaFoldDB" id="A0AAD9GF33"/>
<evidence type="ECO:0000256" key="3">
    <source>
        <dbReference type="SAM" id="SignalP"/>
    </source>
</evidence>
<feature type="transmembrane region" description="Helical" evidence="2">
    <location>
        <begin position="68"/>
        <end position="89"/>
    </location>
</feature>
<gene>
    <name evidence="4" type="ORF">X943_000711</name>
</gene>
<feature type="transmembrane region" description="Helical" evidence="2">
    <location>
        <begin position="101"/>
        <end position="121"/>
    </location>
</feature>
<dbReference type="Proteomes" id="UP001195914">
    <property type="component" value="Unassembled WGS sequence"/>
</dbReference>
<keyword evidence="2" id="KW-1133">Transmembrane helix</keyword>
<keyword evidence="2" id="KW-0812">Transmembrane</keyword>
<accession>A0AAD9GF33</accession>
<feature type="region of interest" description="Disordered" evidence="1">
    <location>
        <begin position="134"/>
        <end position="154"/>
    </location>
</feature>
<evidence type="ECO:0000313" key="5">
    <source>
        <dbReference type="Proteomes" id="UP001195914"/>
    </source>
</evidence>
<proteinExistence type="predicted"/>
<feature type="chain" id="PRO_5042174211" evidence="3">
    <location>
        <begin position="20"/>
        <end position="154"/>
    </location>
</feature>
<keyword evidence="2" id="KW-0472">Membrane</keyword>
<evidence type="ECO:0000256" key="1">
    <source>
        <dbReference type="SAM" id="MobiDB-lite"/>
    </source>
</evidence>
<feature type="signal peptide" evidence="3">
    <location>
        <begin position="1"/>
        <end position="19"/>
    </location>
</feature>
<name>A0AAD9GF33_BABDI</name>
<reference evidence="4" key="2">
    <citation type="submission" date="2021-05" db="EMBL/GenBank/DDBJ databases">
        <authorList>
            <person name="Pain A."/>
        </authorList>
    </citation>
    <scope>NUCLEOTIDE SEQUENCE</scope>
    <source>
        <strain evidence="4">1802A</strain>
    </source>
</reference>
<evidence type="ECO:0000256" key="2">
    <source>
        <dbReference type="SAM" id="Phobius"/>
    </source>
</evidence>
<feature type="compositionally biased region" description="Polar residues" evidence="1">
    <location>
        <begin position="143"/>
        <end position="154"/>
    </location>
</feature>
<keyword evidence="5" id="KW-1185">Reference proteome</keyword>
<keyword evidence="3" id="KW-0732">Signal</keyword>
<dbReference type="EMBL" id="JAHBMH010000033">
    <property type="protein sequence ID" value="KAK1937279.1"/>
    <property type="molecule type" value="Genomic_DNA"/>
</dbReference>
<comment type="caution">
    <text evidence="4">The sequence shown here is derived from an EMBL/GenBank/DDBJ whole genome shotgun (WGS) entry which is preliminary data.</text>
</comment>
<reference evidence="4" key="1">
    <citation type="journal article" date="2014" name="Nucleic Acids Res.">
        <title>The evolutionary dynamics of variant antigen genes in Babesia reveal a history of genomic innovation underlying host-parasite interaction.</title>
        <authorList>
            <person name="Jackson A.P."/>
            <person name="Otto T.D."/>
            <person name="Darby A."/>
            <person name="Ramaprasad A."/>
            <person name="Xia D."/>
            <person name="Echaide I.E."/>
            <person name="Farber M."/>
            <person name="Gahlot S."/>
            <person name="Gamble J."/>
            <person name="Gupta D."/>
            <person name="Gupta Y."/>
            <person name="Jackson L."/>
            <person name="Malandrin L."/>
            <person name="Malas T.B."/>
            <person name="Moussa E."/>
            <person name="Nair M."/>
            <person name="Reid A.J."/>
            <person name="Sanders M."/>
            <person name="Sharma J."/>
            <person name="Tracey A."/>
            <person name="Quail M.A."/>
            <person name="Weir W."/>
            <person name="Wastling J.M."/>
            <person name="Hall N."/>
            <person name="Willadsen P."/>
            <person name="Lingelbach K."/>
            <person name="Shiels B."/>
            <person name="Tait A."/>
            <person name="Berriman M."/>
            <person name="Allred D.R."/>
            <person name="Pain A."/>
        </authorList>
    </citation>
    <scope>NUCLEOTIDE SEQUENCE</scope>
    <source>
        <strain evidence="4">1802A</strain>
    </source>
</reference>
<feature type="transmembrane region" description="Helical" evidence="2">
    <location>
        <begin position="33"/>
        <end position="56"/>
    </location>
</feature>
<protein>
    <submittedName>
        <fullName evidence="4">Uncharacterized protein</fullName>
    </submittedName>
</protein>